<gene>
    <name evidence="1" type="ORF">A3D53_00725</name>
</gene>
<accession>A0A1F6MCL2</accession>
<proteinExistence type="predicted"/>
<dbReference type="GO" id="GO:0003677">
    <property type="term" value="F:DNA binding"/>
    <property type="evidence" value="ECO:0007669"/>
    <property type="project" value="InterPro"/>
</dbReference>
<reference evidence="1 2" key="1">
    <citation type="journal article" date="2016" name="Nat. Commun.">
        <title>Thousands of microbial genomes shed light on interconnected biogeochemical processes in an aquifer system.</title>
        <authorList>
            <person name="Anantharaman K."/>
            <person name="Brown C.T."/>
            <person name="Hug L.A."/>
            <person name="Sharon I."/>
            <person name="Castelle C.J."/>
            <person name="Probst A.J."/>
            <person name="Thomas B.C."/>
            <person name="Singh A."/>
            <person name="Wilkins M.J."/>
            <person name="Karaoz U."/>
            <person name="Brodie E.L."/>
            <person name="Williams K.H."/>
            <person name="Hubbard S.S."/>
            <person name="Banfield J.F."/>
        </authorList>
    </citation>
    <scope>NUCLEOTIDE SEQUENCE [LARGE SCALE GENOMIC DNA]</scope>
</reference>
<comment type="caution">
    <text evidence="1">The sequence shown here is derived from an EMBL/GenBank/DDBJ whole genome shotgun (WGS) entry which is preliminary data.</text>
</comment>
<dbReference type="Pfam" id="PF02583">
    <property type="entry name" value="Trns_repr_metal"/>
    <property type="match status" value="1"/>
</dbReference>
<dbReference type="PANTHER" id="PTHR33677">
    <property type="entry name" value="TRANSCRIPTIONAL REPRESSOR FRMR-RELATED"/>
    <property type="match status" value="1"/>
</dbReference>
<evidence type="ECO:0000313" key="2">
    <source>
        <dbReference type="Proteomes" id="UP000176413"/>
    </source>
</evidence>
<evidence type="ECO:0008006" key="3">
    <source>
        <dbReference type="Google" id="ProtNLM"/>
    </source>
</evidence>
<dbReference type="GO" id="GO:0046872">
    <property type="term" value="F:metal ion binding"/>
    <property type="evidence" value="ECO:0007669"/>
    <property type="project" value="InterPro"/>
</dbReference>
<dbReference type="InterPro" id="IPR038390">
    <property type="entry name" value="Metal_Tscrpt_repr_sf"/>
</dbReference>
<evidence type="ECO:0000313" key="1">
    <source>
        <dbReference type="EMBL" id="OGH69288.1"/>
    </source>
</evidence>
<dbReference type="GO" id="GO:0045892">
    <property type="term" value="P:negative regulation of DNA-templated transcription"/>
    <property type="evidence" value="ECO:0007669"/>
    <property type="project" value="UniProtKB-ARBA"/>
</dbReference>
<name>A0A1F6MCL2_9BACT</name>
<protein>
    <recommendedName>
        <fullName evidence="3">Transcriptional regulator</fullName>
    </recommendedName>
</protein>
<sequence>MYKPKNKHERIVHRLKISLGHLKKVISMVEDEAYCIDIIHQSKALQKALKETDQVILENHLSTCAAKAIREGKEKKAIAEIMDIIKKT</sequence>
<dbReference type="Proteomes" id="UP000176413">
    <property type="component" value="Unassembled WGS sequence"/>
</dbReference>
<dbReference type="EMBL" id="MFQA01000007">
    <property type="protein sequence ID" value="OGH69288.1"/>
    <property type="molecule type" value="Genomic_DNA"/>
</dbReference>
<organism evidence="1 2">
    <name type="scientific">Candidatus Magasanikbacteria bacterium RIFCSPHIGHO2_02_FULL_45_10</name>
    <dbReference type="NCBI Taxonomy" id="1798679"/>
    <lineage>
        <taxon>Bacteria</taxon>
        <taxon>Candidatus Magasanikiibacteriota</taxon>
    </lineage>
</organism>
<dbReference type="AlphaFoldDB" id="A0A1F6MCL2"/>
<dbReference type="Gene3D" id="1.20.58.1000">
    <property type="entry name" value="Metal-sensitive repressor, helix protomer"/>
    <property type="match status" value="1"/>
</dbReference>
<dbReference type="InterPro" id="IPR003735">
    <property type="entry name" value="Metal_Tscrpt_repr"/>
</dbReference>